<comment type="similarity">
    <text evidence="1 3">Belongs to the UDP-glycosyltransferase family.</text>
</comment>
<comment type="caution">
    <text evidence="4">The sequence shown here is derived from an EMBL/GenBank/DDBJ whole genome shotgun (WGS) entry which is preliminary data.</text>
</comment>
<evidence type="ECO:0000256" key="2">
    <source>
        <dbReference type="ARBA" id="ARBA00022679"/>
    </source>
</evidence>
<dbReference type="SUPFAM" id="SSF53756">
    <property type="entry name" value="UDP-Glycosyltransferase/glycogen phosphorylase"/>
    <property type="match status" value="1"/>
</dbReference>
<evidence type="ECO:0008006" key="6">
    <source>
        <dbReference type="Google" id="ProtNLM"/>
    </source>
</evidence>
<name>A0ABR0D8T4_9LAMI</name>
<dbReference type="InterPro" id="IPR002213">
    <property type="entry name" value="UDP_glucos_trans"/>
</dbReference>
<dbReference type="PANTHER" id="PTHR11926:SF1553">
    <property type="entry name" value="GLYCOSYLTRANSFERASE"/>
    <property type="match status" value="1"/>
</dbReference>
<dbReference type="Pfam" id="PF03004">
    <property type="entry name" value="Transposase_24"/>
    <property type="match status" value="1"/>
</dbReference>
<organism evidence="4 5">
    <name type="scientific">Penstemon davidsonii</name>
    <dbReference type="NCBI Taxonomy" id="160366"/>
    <lineage>
        <taxon>Eukaryota</taxon>
        <taxon>Viridiplantae</taxon>
        <taxon>Streptophyta</taxon>
        <taxon>Embryophyta</taxon>
        <taxon>Tracheophyta</taxon>
        <taxon>Spermatophyta</taxon>
        <taxon>Magnoliopsida</taxon>
        <taxon>eudicotyledons</taxon>
        <taxon>Gunneridae</taxon>
        <taxon>Pentapetalae</taxon>
        <taxon>asterids</taxon>
        <taxon>lamiids</taxon>
        <taxon>Lamiales</taxon>
        <taxon>Plantaginaceae</taxon>
        <taxon>Cheloneae</taxon>
        <taxon>Penstemon</taxon>
    </lineage>
</organism>
<evidence type="ECO:0000256" key="3">
    <source>
        <dbReference type="RuleBase" id="RU003718"/>
    </source>
</evidence>
<keyword evidence="2 3" id="KW-0808">Transferase</keyword>
<gene>
    <name evidence="4" type="ORF">RD792_008240</name>
</gene>
<accession>A0ABR0D8T4</accession>
<dbReference type="Proteomes" id="UP001291926">
    <property type="component" value="Unassembled WGS sequence"/>
</dbReference>
<dbReference type="InterPro" id="IPR035595">
    <property type="entry name" value="UDP_glycos_trans_CS"/>
</dbReference>
<evidence type="ECO:0000256" key="1">
    <source>
        <dbReference type="ARBA" id="ARBA00009995"/>
    </source>
</evidence>
<dbReference type="Pfam" id="PF00201">
    <property type="entry name" value="UDPGT"/>
    <property type="match status" value="1"/>
</dbReference>
<keyword evidence="5" id="KW-1185">Reference proteome</keyword>
<dbReference type="EMBL" id="JAYDYQ010002533">
    <property type="protein sequence ID" value="KAK4485597.1"/>
    <property type="molecule type" value="Genomic_DNA"/>
</dbReference>
<dbReference type="PANTHER" id="PTHR11926">
    <property type="entry name" value="GLUCOSYL/GLUCURONOSYL TRANSFERASES"/>
    <property type="match status" value="1"/>
</dbReference>
<reference evidence="4 5" key="1">
    <citation type="journal article" date="2023" name="bioRxiv">
        <title>Genome report: Whole genome sequence and annotation of Penstemon davidsonii.</title>
        <authorList>
            <person name="Ostevik K.L."/>
            <person name="Alabady M."/>
            <person name="Zhang M."/>
            <person name="Rausher M.D."/>
        </authorList>
    </citation>
    <scope>NUCLEOTIDE SEQUENCE [LARGE SCALE GENOMIC DNA]</scope>
    <source>
        <strain evidence="4">DNT005</strain>
        <tissue evidence="4">Whole leaf</tissue>
    </source>
</reference>
<protein>
    <recommendedName>
        <fullName evidence="6">Glycosyltransferase</fullName>
    </recommendedName>
</protein>
<dbReference type="PROSITE" id="PS00375">
    <property type="entry name" value="UDPGT"/>
    <property type="match status" value="1"/>
</dbReference>
<proteinExistence type="inferred from homology"/>
<keyword evidence="3" id="KW-0328">Glycosyltransferase</keyword>
<dbReference type="Gene3D" id="3.40.50.2000">
    <property type="entry name" value="Glycogen Phosphorylase B"/>
    <property type="match status" value="2"/>
</dbReference>
<dbReference type="InterPro" id="IPR004252">
    <property type="entry name" value="Probable_transposase_24"/>
</dbReference>
<dbReference type="CDD" id="cd03784">
    <property type="entry name" value="GT1_Gtf-like"/>
    <property type="match status" value="1"/>
</dbReference>
<sequence length="385" mass="43868">MSNSFKGKMYYTRTHKKEKPKTLHDDQYDALLEYWQTEDFEEISDRASQNRASDCGGRGQIVHYGGAKPRSAYEKEMRDELGCEPTVDEVFFRMYTRKDEDGNIEWASQATEAAYVWAQTQGVSKKGTVLGLSGRANSVIDWMSRILPLKAIGPTIPSMYLDKRLQEDTDYGLNMLKPQTDICINWLNQQQPRSVIYVSFGSLVKLSLEQTQELSHALRTCDKHFLWVVRSSEEAKLPVNFSKDTFNKGLIVSWSPQLQVLSHDSIGCFITHCGWNSILEGLSMGVPMLAMPQWTDQSTNAKFVVDVWKTGIKARMDEKGLVRQEEISRCLKFVMEGEDGEKIRMSAAKWKEMAKEAIDEGGSSDMNIEEFVSTLRKSNFRSTPN</sequence>
<evidence type="ECO:0000313" key="5">
    <source>
        <dbReference type="Proteomes" id="UP001291926"/>
    </source>
</evidence>
<evidence type="ECO:0000313" key="4">
    <source>
        <dbReference type="EMBL" id="KAK4485597.1"/>
    </source>
</evidence>